<organism evidence="3 4">
    <name type="scientific">Tagetes erecta</name>
    <name type="common">African marigold</name>
    <dbReference type="NCBI Taxonomy" id="13708"/>
    <lineage>
        <taxon>Eukaryota</taxon>
        <taxon>Viridiplantae</taxon>
        <taxon>Streptophyta</taxon>
        <taxon>Embryophyta</taxon>
        <taxon>Tracheophyta</taxon>
        <taxon>Spermatophyta</taxon>
        <taxon>Magnoliopsida</taxon>
        <taxon>eudicotyledons</taxon>
        <taxon>Gunneridae</taxon>
        <taxon>Pentapetalae</taxon>
        <taxon>asterids</taxon>
        <taxon>campanulids</taxon>
        <taxon>Asterales</taxon>
        <taxon>Asteraceae</taxon>
        <taxon>Asteroideae</taxon>
        <taxon>Heliantheae alliance</taxon>
        <taxon>Tageteae</taxon>
        <taxon>Tagetes</taxon>
    </lineage>
</organism>
<comment type="caution">
    <text evidence="3">The sequence shown here is derived from an EMBL/GenBank/DDBJ whole genome shotgun (WGS) entry which is preliminary data.</text>
</comment>
<dbReference type="AlphaFoldDB" id="A0AAD8KNN7"/>
<keyword evidence="1" id="KW-0175">Coiled coil</keyword>
<evidence type="ECO:0000313" key="3">
    <source>
        <dbReference type="EMBL" id="KAK1424451.1"/>
    </source>
</evidence>
<protein>
    <submittedName>
        <fullName evidence="3">Uncharacterized protein</fullName>
    </submittedName>
</protein>
<name>A0AAD8KNN7_TARER</name>
<feature type="region of interest" description="Disordered" evidence="2">
    <location>
        <begin position="178"/>
        <end position="232"/>
    </location>
</feature>
<evidence type="ECO:0000313" key="4">
    <source>
        <dbReference type="Proteomes" id="UP001229421"/>
    </source>
</evidence>
<evidence type="ECO:0000256" key="2">
    <source>
        <dbReference type="SAM" id="MobiDB-lite"/>
    </source>
</evidence>
<keyword evidence="4" id="KW-1185">Reference proteome</keyword>
<evidence type="ECO:0000256" key="1">
    <source>
        <dbReference type="SAM" id="Coils"/>
    </source>
</evidence>
<accession>A0AAD8KNN7</accession>
<dbReference type="Proteomes" id="UP001229421">
    <property type="component" value="Unassembled WGS sequence"/>
</dbReference>
<proteinExistence type="predicted"/>
<dbReference type="EMBL" id="JAUHHV010000005">
    <property type="protein sequence ID" value="KAK1424451.1"/>
    <property type="molecule type" value="Genomic_DNA"/>
</dbReference>
<feature type="coiled-coil region" evidence="1">
    <location>
        <begin position="119"/>
        <end position="153"/>
    </location>
</feature>
<reference evidence="3" key="1">
    <citation type="journal article" date="2023" name="bioRxiv">
        <title>Improved chromosome-level genome assembly for marigold (Tagetes erecta).</title>
        <authorList>
            <person name="Jiang F."/>
            <person name="Yuan L."/>
            <person name="Wang S."/>
            <person name="Wang H."/>
            <person name="Xu D."/>
            <person name="Wang A."/>
            <person name="Fan W."/>
        </authorList>
    </citation>
    <scope>NUCLEOTIDE SEQUENCE</scope>
    <source>
        <strain evidence="3">WSJ</strain>
        <tissue evidence="3">Leaf</tissue>
    </source>
</reference>
<sequence length="281" mass="31861">MKTVMSEDNRKENINDFITEFNHVLQTTFLRTVKTCDQNRRDVHEHALVTQSNSMTIKKKKKKNMIGSKRMILCLQKRLKRKTKKLATCQELLQKHILSRFVINSKRKKPCTKNLQEQHKASDQRITSLQNSLKKSENELMDLTDKLNRSKSDLVTIKAEIENAKPSEEVVIDVKEGAMKTKKKKVRRKKSKAKKNKKMVASSDSISQPPSTPKSDDSYSSSDSTSDSAATTSTAPIVRCTTMTKRNVTSTSIALSVTWSITTLQIACPKKSVTWSKKLQG</sequence>
<feature type="compositionally biased region" description="Low complexity" evidence="2">
    <location>
        <begin position="218"/>
        <end position="232"/>
    </location>
</feature>
<gene>
    <name evidence="3" type="ORF">QVD17_19781</name>
</gene>
<feature type="compositionally biased region" description="Basic residues" evidence="2">
    <location>
        <begin position="180"/>
        <end position="198"/>
    </location>
</feature>